<protein>
    <submittedName>
        <fullName evidence="7">MFS transporter</fullName>
    </submittedName>
</protein>
<dbReference type="GO" id="GO:0022857">
    <property type="term" value="F:transmembrane transporter activity"/>
    <property type="evidence" value="ECO:0007669"/>
    <property type="project" value="InterPro"/>
</dbReference>
<comment type="caution">
    <text evidence="7">The sequence shown here is derived from an EMBL/GenBank/DDBJ whole genome shotgun (WGS) entry which is preliminary data.</text>
</comment>
<dbReference type="Gene3D" id="1.20.1250.20">
    <property type="entry name" value="MFS general substrate transporter like domains"/>
    <property type="match status" value="1"/>
</dbReference>
<keyword evidence="3" id="KW-0812">Transmembrane</keyword>
<organism evidence="7 8">
    <name type="scientific">Streptomyces noursei</name>
    <name type="common">Streptomyces albulus</name>
    <dbReference type="NCBI Taxonomy" id="1971"/>
    <lineage>
        <taxon>Bacteria</taxon>
        <taxon>Bacillati</taxon>
        <taxon>Actinomycetota</taxon>
        <taxon>Actinomycetes</taxon>
        <taxon>Kitasatosporales</taxon>
        <taxon>Streptomycetaceae</taxon>
        <taxon>Streptomyces</taxon>
    </lineage>
</organism>
<dbReference type="PROSITE" id="PS50850">
    <property type="entry name" value="MFS"/>
    <property type="match status" value="1"/>
</dbReference>
<keyword evidence="4" id="KW-1133">Transmembrane helix</keyword>
<evidence type="ECO:0000256" key="1">
    <source>
        <dbReference type="ARBA" id="ARBA00004651"/>
    </source>
</evidence>
<comment type="subcellular location">
    <subcellularLocation>
        <location evidence="1">Cell membrane</location>
        <topology evidence="1">Multi-pass membrane protein</topology>
    </subcellularLocation>
</comment>
<evidence type="ECO:0000256" key="2">
    <source>
        <dbReference type="ARBA" id="ARBA00022448"/>
    </source>
</evidence>
<dbReference type="eggNOG" id="COG0477">
    <property type="taxonomic scope" value="Bacteria"/>
</dbReference>
<dbReference type="Pfam" id="PF07690">
    <property type="entry name" value="MFS_1"/>
    <property type="match status" value="1"/>
</dbReference>
<dbReference type="GO" id="GO:0046677">
    <property type="term" value="P:response to antibiotic"/>
    <property type="evidence" value="ECO:0007669"/>
    <property type="project" value="UniProtKB-KW"/>
</dbReference>
<dbReference type="Proteomes" id="UP000288351">
    <property type="component" value="Unassembled WGS sequence"/>
</dbReference>
<keyword evidence="6" id="KW-0046">Antibiotic resistance</keyword>
<evidence type="ECO:0000313" key="7">
    <source>
        <dbReference type="EMBL" id="GCB87500.1"/>
    </source>
</evidence>
<evidence type="ECO:0000256" key="4">
    <source>
        <dbReference type="ARBA" id="ARBA00022989"/>
    </source>
</evidence>
<dbReference type="InterPro" id="IPR020846">
    <property type="entry name" value="MFS_dom"/>
</dbReference>
<sequence>MTERVPGTRQRRVLLAVCCGALLPIGIDITAINVALPAMEAELGATIAGMQWVLDAYSLAMAALMLLFGSVGDRVGRRLVLQIGFAVFTAGSVLCALAPSLESLVAFRVVQGVGAASLSPVSLSLVAQAFPGAAERARAMGAWMSAYGLGLAVGPFLGGLFVDSVGWRPLFWLNLPVGLLAMVLTARSVPESRAARPRRLDVVGQLLVIVFLGALAYAIIEVPHRGWADPVIAGCLALVVVSSGGLLWWERRSPEPLLELDLLRDPRFSGAIVGGMSVFGTFGGFFFLTSLSLQHPQGLSALQAGLWMLPTSIVLGVCSPLAGRLAERYGTRRLLVTAGLALASSAALLALPSVAAPGILLLVDYLLFGLGVGLAAPLLISTAVSGLPPDRAGFASGLFTTAGRSGFALGVAVLGAILAAGLRQRPLSHVAAFEEAVRPAWCLVAAGGLAVALLGVLITAPRPVRSRAR</sequence>
<keyword evidence="5" id="KW-0472">Membrane</keyword>
<dbReference type="PANTHER" id="PTHR42718:SF9">
    <property type="entry name" value="MAJOR FACILITATOR SUPERFAMILY MULTIDRUG TRANSPORTER MFSC"/>
    <property type="match status" value="1"/>
</dbReference>
<name>A0A059WKZ3_STRNR</name>
<dbReference type="STRING" id="68570.DC74_8052"/>
<keyword evidence="2" id="KW-0813">Transport</keyword>
<dbReference type="PRINTS" id="PR01036">
    <property type="entry name" value="TCRTETB"/>
</dbReference>
<evidence type="ECO:0000313" key="8">
    <source>
        <dbReference type="Proteomes" id="UP000288351"/>
    </source>
</evidence>
<dbReference type="AlphaFoldDB" id="A0A059WKZ3"/>
<gene>
    <name evidence="7" type="ORF">SALB_00151</name>
</gene>
<dbReference type="RefSeq" id="WP_045788206.1">
    <property type="nucleotide sequence ID" value="NZ_BHXC01000001.1"/>
</dbReference>
<dbReference type="EMBL" id="BHXC01000001">
    <property type="protein sequence ID" value="GCB87500.1"/>
    <property type="molecule type" value="Genomic_DNA"/>
</dbReference>
<evidence type="ECO:0000256" key="5">
    <source>
        <dbReference type="ARBA" id="ARBA00023136"/>
    </source>
</evidence>
<dbReference type="Gene3D" id="1.20.1720.10">
    <property type="entry name" value="Multidrug resistance protein D"/>
    <property type="match status" value="1"/>
</dbReference>
<dbReference type="GO" id="GO:0005886">
    <property type="term" value="C:plasma membrane"/>
    <property type="evidence" value="ECO:0007669"/>
    <property type="project" value="UniProtKB-SubCell"/>
</dbReference>
<accession>A0A059WKZ3</accession>
<reference evidence="7 8" key="1">
    <citation type="journal article" date="2019" name="Microbiol. Resour. Announc.">
        <title>Draft Genome Sequence of the Most Traditional epsilon-Poly-l-Lysine Producer, Streptomyces albulus NBRC14147.</title>
        <authorList>
            <person name="Yamanaka K."/>
            <person name="Hamano Y."/>
        </authorList>
    </citation>
    <scope>NUCLEOTIDE SEQUENCE [LARGE SCALE GENOMIC DNA]</scope>
    <source>
        <strain evidence="7 8">NBRC 14147</strain>
    </source>
</reference>
<evidence type="ECO:0000256" key="3">
    <source>
        <dbReference type="ARBA" id="ARBA00022692"/>
    </source>
</evidence>
<dbReference type="CDD" id="cd17321">
    <property type="entry name" value="MFS_MMR_MDR_like"/>
    <property type="match status" value="1"/>
</dbReference>
<dbReference type="InterPro" id="IPR011701">
    <property type="entry name" value="MFS"/>
</dbReference>
<evidence type="ECO:0000256" key="6">
    <source>
        <dbReference type="ARBA" id="ARBA00023251"/>
    </source>
</evidence>
<dbReference type="PANTHER" id="PTHR42718">
    <property type="entry name" value="MAJOR FACILITATOR SUPERFAMILY MULTIDRUG TRANSPORTER MFSC"/>
    <property type="match status" value="1"/>
</dbReference>
<dbReference type="InterPro" id="IPR036259">
    <property type="entry name" value="MFS_trans_sf"/>
</dbReference>
<proteinExistence type="predicted"/>
<dbReference type="SUPFAM" id="SSF103473">
    <property type="entry name" value="MFS general substrate transporter"/>
    <property type="match status" value="1"/>
</dbReference>